<name>A0ABV7ZIQ9_9HELI</name>
<dbReference type="CDD" id="cd08497">
    <property type="entry name" value="MbnE-like"/>
    <property type="match status" value="1"/>
</dbReference>
<dbReference type="PANTHER" id="PTHR30290:SF64">
    <property type="entry name" value="ABC TRANSPORTER PERIPLASMIC BINDING PROTEIN"/>
    <property type="match status" value="1"/>
</dbReference>
<dbReference type="RefSeq" id="WP_199767594.1">
    <property type="nucleotide sequence ID" value="NZ_FZMF01000007.1"/>
</dbReference>
<dbReference type="PANTHER" id="PTHR30290">
    <property type="entry name" value="PERIPLASMIC BINDING COMPONENT OF ABC TRANSPORTER"/>
    <property type="match status" value="1"/>
</dbReference>
<dbReference type="InterPro" id="IPR030678">
    <property type="entry name" value="Peptide/Ni-bd"/>
</dbReference>
<evidence type="ECO:0000313" key="4">
    <source>
        <dbReference type="Proteomes" id="UP001595783"/>
    </source>
</evidence>
<dbReference type="SUPFAM" id="SSF53850">
    <property type="entry name" value="Periplasmic binding protein-like II"/>
    <property type="match status" value="1"/>
</dbReference>
<feature type="domain" description="Solute-binding protein family 5" evidence="2">
    <location>
        <begin position="96"/>
        <end position="508"/>
    </location>
</feature>
<reference evidence="4" key="1">
    <citation type="journal article" date="2019" name="Int. J. Syst. Evol. Microbiol.">
        <title>The Global Catalogue of Microorganisms (GCM) 10K type strain sequencing project: providing services to taxonomists for standard genome sequencing and annotation.</title>
        <authorList>
            <consortium name="The Broad Institute Genomics Platform"/>
            <consortium name="The Broad Institute Genome Sequencing Center for Infectious Disease"/>
            <person name="Wu L."/>
            <person name="Ma J."/>
        </authorList>
    </citation>
    <scope>NUCLEOTIDE SEQUENCE [LARGE SCALE GENOMIC DNA]</scope>
    <source>
        <strain evidence="4">CCUG 53816</strain>
    </source>
</reference>
<keyword evidence="1" id="KW-0732">Signal</keyword>
<dbReference type="InterPro" id="IPR000914">
    <property type="entry name" value="SBP_5_dom"/>
</dbReference>
<evidence type="ECO:0000256" key="1">
    <source>
        <dbReference type="ARBA" id="ARBA00022729"/>
    </source>
</evidence>
<dbReference type="EMBL" id="JBHRZO010000053">
    <property type="protein sequence ID" value="MFC3848429.1"/>
    <property type="molecule type" value="Genomic_DNA"/>
</dbReference>
<gene>
    <name evidence="3" type="ORF">ACFOPX_07895</name>
</gene>
<proteinExistence type="predicted"/>
<evidence type="ECO:0000259" key="2">
    <source>
        <dbReference type="Pfam" id="PF00496"/>
    </source>
</evidence>
<dbReference type="InterPro" id="IPR039424">
    <property type="entry name" value="SBP_5"/>
</dbReference>
<organism evidence="3 4">
    <name type="scientific">Helicobacter baculiformis</name>
    <dbReference type="NCBI Taxonomy" id="427351"/>
    <lineage>
        <taxon>Bacteria</taxon>
        <taxon>Pseudomonadati</taxon>
        <taxon>Campylobacterota</taxon>
        <taxon>Epsilonproteobacteria</taxon>
        <taxon>Campylobacterales</taxon>
        <taxon>Helicobacteraceae</taxon>
        <taxon>Helicobacter</taxon>
    </lineage>
</organism>
<evidence type="ECO:0000313" key="3">
    <source>
        <dbReference type="EMBL" id="MFC3848429.1"/>
    </source>
</evidence>
<keyword evidence="4" id="KW-1185">Reference proteome</keyword>
<sequence>MNTRGILGILLVCLPLWGAPYISLGGHVKYAQHFTHFDYANPDAPKGGVLRSHAIGTFDTLNPFTLKGNKASGLELVYDTLLTQSLDEPFSEYALIANDIEVAPDRSYVIFGIDPRAKFSDGVSITAQDVQYSFDTITKSNPVFRQYYEDVKQAIVLDKYHIKFTFKTNTNTELPLILGQLQVIPKHFFEKHDFEKTSLLVPVSSGPYMVESFDVGKRITYVRNKNYWARDLPPIKGQYNFDRLVYEYYKDDSVALQAFLSGAYDWRYESTAKVWARGYVGKGIEQGKIHKVLLKHELPAGMQGFFINTRRPLFKDLRVREALFYAFDFEWANRNLFFSQYTRSPSYFSNSVFASSGLPQGMELQILDRYKTQLEAYNPRIFTSPYIVPRTDGAPKLGQNLRENLKYAQKLLKEAGYVVSHNRLINAKTKQPFTFTILLNSPGFERLALAYARDLKILGIEMRVQRVDLSQYANRVKKFDYDMIAGVIGESLFPGNEQRYFWGSKSANQAGSRNYSGISNPVIDQLIKGVISAPNRESQIAYVRALDRVLLWGFYVVPQFYGSSFRIAFWDKVGMPKISPPYGFSPTLWWDKTLQKER</sequence>
<dbReference type="PIRSF" id="PIRSF002741">
    <property type="entry name" value="MppA"/>
    <property type="match status" value="1"/>
</dbReference>
<accession>A0ABV7ZIQ9</accession>
<dbReference type="Gene3D" id="3.40.190.10">
    <property type="entry name" value="Periplasmic binding protein-like II"/>
    <property type="match status" value="1"/>
</dbReference>
<dbReference type="Gene3D" id="3.10.105.10">
    <property type="entry name" value="Dipeptide-binding Protein, Domain 3"/>
    <property type="match status" value="1"/>
</dbReference>
<comment type="caution">
    <text evidence="3">The sequence shown here is derived from an EMBL/GenBank/DDBJ whole genome shotgun (WGS) entry which is preliminary data.</text>
</comment>
<dbReference type="Pfam" id="PF00496">
    <property type="entry name" value="SBP_bac_5"/>
    <property type="match status" value="1"/>
</dbReference>
<protein>
    <submittedName>
        <fullName evidence="3">Extracellular solute-binding protein</fullName>
    </submittedName>
</protein>
<dbReference type="Proteomes" id="UP001595783">
    <property type="component" value="Unassembled WGS sequence"/>
</dbReference>